<evidence type="ECO:0008006" key="4">
    <source>
        <dbReference type="Google" id="ProtNLM"/>
    </source>
</evidence>
<proteinExistence type="predicted"/>
<dbReference type="AlphaFoldDB" id="A0A4U0XZW9"/>
<evidence type="ECO:0000256" key="1">
    <source>
        <dbReference type="SAM" id="SignalP"/>
    </source>
</evidence>
<keyword evidence="3" id="KW-1185">Reference proteome</keyword>
<organism evidence="2 3">
    <name type="scientific">Friedmanniomyces simplex</name>
    <dbReference type="NCBI Taxonomy" id="329884"/>
    <lineage>
        <taxon>Eukaryota</taxon>
        <taxon>Fungi</taxon>
        <taxon>Dikarya</taxon>
        <taxon>Ascomycota</taxon>
        <taxon>Pezizomycotina</taxon>
        <taxon>Dothideomycetes</taxon>
        <taxon>Dothideomycetidae</taxon>
        <taxon>Mycosphaerellales</taxon>
        <taxon>Teratosphaeriaceae</taxon>
        <taxon>Friedmanniomyces</taxon>
    </lineage>
</organism>
<feature type="signal peptide" evidence="1">
    <location>
        <begin position="1"/>
        <end position="18"/>
    </location>
</feature>
<name>A0A4U0XZW9_9PEZI</name>
<evidence type="ECO:0000313" key="2">
    <source>
        <dbReference type="EMBL" id="TKA83652.1"/>
    </source>
</evidence>
<protein>
    <recommendedName>
        <fullName evidence="4">Late sexual development protein</fullName>
    </recommendedName>
</protein>
<keyword evidence="1" id="KW-0732">Signal</keyword>
<reference evidence="2 3" key="1">
    <citation type="submission" date="2017-03" db="EMBL/GenBank/DDBJ databases">
        <title>Genomes of endolithic fungi from Antarctica.</title>
        <authorList>
            <person name="Coleine C."/>
            <person name="Masonjones S."/>
            <person name="Stajich J.E."/>
        </authorList>
    </citation>
    <scope>NUCLEOTIDE SEQUENCE [LARGE SCALE GENOMIC DNA]</scope>
    <source>
        <strain evidence="2 3">CCFEE 5184</strain>
    </source>
</reference>
<dbReference type="Proteomes" id="UP000309340">
    <property type="component" value="Unassembled WGS sequence"/>
</dbReference>
<accession>A0A4U0XZW9</accession>
<sequence>MLNAVSSAALLGAVAVSANPLAYGPLNGWGGSPSSSWGNGASATISSYGAGQTPFKFPLSNGFPNVSNDTLRQIEQTAQGTLPNGPPVTHLNTTSITIFELIAFNELFEVAFFSSLINNITSNYEGFGIGSSVLKDFVLKSLDAVLAQEELHNLGANGILANAGQDKIEPCEYVFPTASFDDAIALARTFTDLVLGTLQDAQAGLNGDGDGEFIPLLGAVQGQEGEQNGFYRELINLIPSAAPFLTRSAAPFAFSALNQNFIVKGTCPGPANALLFKSLPIFGVLNVETKNIALADQTLTFSVTTPSSASDVASWKVVYINQQNVPVVEAITNVQVSNGVATFDAFFPAETLLMNALTISAVTHGADTFATVSEVAAATLFGPGLIEIN</sequence>
<feature type="chain" id="PRO_5020215570" description="Late sexual development protein" evidence="1">
    <location>
        <begin position="19"/>
        <end position="389"/>
    </location>
</feature>
<dbReference type="EMBL" id="NAJQ01000005">
    <property type="protein sequence ID" value="TKA83652.1"/>
    <property type="molecule type" value="Genomic_DNA"/>
</dbReference>
<comment type="caution">
    <text evidence="2">The sequence shown here is derived from an EMBL/GenBank/DDBJ whole genome shotgun (WGS) entry which is preliminary data.</text>
</comment>
<dbReference type="OrthoDB" id="5293813at2759"/>
<gene>
    <name evidence="2" type="ORF">B0A55_00445</name>
</gene>
<evidence type="ECO:0000313" key="3">
    <source>
        <dbReference type="Proteomes" id="UP000309340"/>
    </source>
</evidence>